<dbReference type="GO" id="GO:0003723">
    <property type="term" value="F:RNA binding"/>
    <property type="evidence" value="ECO:0007669"/>
    <property type="project" value="InterPro"/>
</dbReference>
<feature type="domain" description="RNB" evidence="1">
    <location>
        <begin position="195"/>
        <end position="447"/>
    </location>
</feature>
<evidence type="ECO:0000313" key="2">
    <source>
        <dbReference type="EMBL" id="QHT92106.1"/>
    </source>
</evidence>
<dbReference type="InterPro" id="IPR001900">
    <property type="entry name" value="RNase_II/R"/>
</dbReference>
<organism evidence="2">
    <name type="scientific">viral metagenome</name>
    <dbReference type="NCBI Taxonomy" id="1070528"/>
    <lineage>
        <taxon>unclassified sequences</taxon>
        <taxon>metagenomes</taxon>
        <taxon>organismal metagenomes</taxon>
    </lineage>
</organism>
<dbReference type="AlphaFoldDB" id="A0A6C0II58"/>
<protein>
    <recommendedName>
        <fullName evidence="1">RNB domain-containing protein</fullName>
    </recommendedName>
</protein>
<dbReference type="PANTHER" id="PTHR23355:SF9">
    <property type="entry name" value="DIS3-LIKE EXONUCLEASE 2"/>
    <property type="match status" value="1"/>
</dbReference>
<dbReference type="PANTHER" id="PTHR23355">
    <property type="entry name" value="RIBONUCLEASE"/>
    <property type="match status" value="1"/>
</dbReference>
<dbReference type="EMBL" id="MN740177">
    <property type="protein sequence ID" value="QHT92106.1"/>
    <property type="molecule type" value="Genomic_DNA"/>
</dbReference>
<evidence type="ECO:0000259" key="1">
    <source>
        <dbReference type="SMART" id="SM00955"/>
    </source>
</evidence>
<dbReference type="GO" id="GO:0006402">
    <property type="term" value="P:mRNA catabolic process"/>
    <property type="evidence" value="ECO:0007669"/>
    <property type="project" value="TreeGrafter"/>
</dbReference>
<reference evidence="2" key="1">
    <citation type="journal article" date="2020" name="Nature">
        <title>Giant virus diversity and host interactions through global metagenomics.</title>
        <authorList>
            <person name="Schulz F."/>
            <person name="Roux S."/>
            <person name="Paez-Espino D."/>
            <person name="Jungbluth S."/>
            <person name="Walsh D.A."/>
            <person name="Denef V.J."/>
            <person name="McMahon K.D."/>
            <person name="Konstantinidis K.T."/>
            <person name="Eloe-Fadrosh E.A."/>
            <person name="Kyrpides N.C."/>
            <person name="Woyke T."/>
        </authorList>
    </citation>
    <scope>NUCLEOTIDE SEQUENCE</scope>
    <source>
        <strain evidence="2">GVMAG-M-3300023184-86</strain>
    </source>
</reference>
<proteinExistence type="predicted"/>
<dbReference type="Pfam" id="PF00773">
    <property type="entry name" value="RNB"/>
    <property type="match status" value="1"/>
</dbReference>
<dbReference type="SMART" id="SM00955">
    <property type="entry name" value="RNB"/>
    <property type="match status" value="1"/>
</dbReference>
<dbReference type="SUPFAM" id="SSF50249">
    <property type="entry name" value="Nucleic acid-binding proteins"/>
    <property type="match status" value="1"/>
</dbReference>
<dbReference type="InterPro" id="IPR050180">
    <property type="entry name" value="RNR_Ribonuclease"/>
</dbReference>
<accession>A0A6C0II58</accession>
<sequence length="565" mass="66463">MTTYKIQIQKSSYIITDNYTCQQIDISLNPTEHKLFNNDVFTYDTVTTQVNIISSPLRTTNYLIPGVLILKNNKSYGRNKTNNKLMYKCISYDKQIPVFLVPYEIKNIGFSKILHNLYVIINYVNWNNKHPHGVIIQTIGEIHNLSNFYEYQLCCKNLNISIKQFTKDTITITKQNNNDMVFNNIIKTYPNIEDRTNTQKWGIFTIDPPKSTDFDDGFSIIELENGIIQLSIYISNVSILLDVLNLWEVFSKRITTIYLPDKKIPMLPTILSDGLCSLQENKTRITLVMDLFIKDNVVINTTYSNCIIKVKKNYVYEEPELLCSHNYKKLFQITQKLSMKYKYINNVSNSHDLVSYFMIFMNYTCATEMIKHNNGIFRTTTYNKEKVPEHISKHVNYYGNVSGKYLYYGDILQHHSLNLEAYIHITSPIRRLVDLLNSIQFQKNNNIILSDNAYTFFNKWVNELEYINTTMRSVRKVQNDCYLLNLYVNTPETITKLYDGYIFEINVRDDGLYKFIVYLPELKITTSFKLNNNLELYTKHTFKLYLFNDEDTLNKKVRLQIVKPI</sequence>
<name>A0A6C0II58_9ZZZZ</name>
<dbReference type="InterPro" id="IPR012340">
    <property type="entry name" value="NA-bd_OB-fold"/>
</dbReference>
<dbReference type="GO" id="GO:0000175">
    <property type="term" value="F:3'-5'-RNA exonuclease activity"/>
    <property type="evidence" value="ECO:0007669"/>
    <property type="project" value="TreeGrafter"/>
</dbReference>